<dbReference type="SUPFAM" id="SSF46785">
    <property type="entry name" value="Winged helix' DNA-binding domain"/>
    <property type="match status" value="1"/>
</dbReference>
<dbReference type="GO" id="GO:0003700">
    <property type="term" value="F:DNA-binding transcription factor activity"/>
    <property type="evidence" value="ECO:0007669"/>
    <property type="project" value="InterPro"/>
</dbReference>
<name>A0A6M7U2B4_RHILI</name>
<evidence type="ECO:0000313" key="6">
    <source>
        <dbReference type="Proteomes" id="UP000093737"/>
    </source>
</evidence>
<protein>
    <submittedName>
        <fullName evidence="5">LysR family transcriptional regulator</fullName>
    </submittedName>
</protein>
<keyword evidence="3" id="KW-0238">DNA-binding</keyword>
<dbReference type="Pfam" id="PF03466">
    <property type="entry name" value="LysR_substrate"/>
    <property type="match status" value="1"/>
</dbReference>
<dbReference type="InterPro" id="IPR058163">
    <property type="entry name" value="LysR-type_TF_proteobact-type"/>
</dbReference>
<dbReference type="InterPro" id="IPR036390">
    <property type="entry name" value="WH_DNA-bd_sf"/>
</dbReference>
<dbReference type="AlphaFoldDB" id="A0A6M7U2B4"/>
<dbReference type="PROSITE" id="PS50931">
    <property type="entry name" value="HTH_LYSR"/>
    <property type="match status" value="1"/>
</dbReference>
<dbReference type="Pfam" id="PF00126">
    <property type="entry name" value="HTH_1"/>
    <property type="match status" value="1"/>
</dbReference>
<organism evidence="5 6">
    <name type="scientific">Rhizobium loti</name>
    <name type="common">Mesorhizobium loti</name>
    <dbReference type="NCBI Taxonomy" id="381"/>
    <lineage>
        <taxon>Bacteria</taxon>
        <taxon>Pseudomonadati</taxon>
        <taxon>Pseudomonadota</taxon>
        <taxon>Alphaproteobacteria</taxon>
        <taxon>Hyphomicrobiales</taxon>
        <taxon>Phyllobacteriaceae</taxon>
        <taxon>Mesorhizobium</taxon>
    </lineage>
</organism>
<evidence type="ECO:0000256" key="2">
    <source>
        <dbReference type="ARBA" id="ARBA00023015"/>
    </source>
</evidence>
<dbReference type="Proteomes" id="UP000093737">
    <property type="component" value="Unassembled WGS sequence"/>
</dbReference>
<dbReference type="RefSeq" id="WP_065005278.1">
    <property type="nucleotide sequence ID" value="NZ_CP033334.1"/>
</dbReference>
<dbReference type="EMBL" id="LYTK01000010">
    <property type="protein sequence ID" value="OBQ66733.1"/>
    <property type="molecule type" value="Genomic_DNA"/>
</dbReference>
<keyword evidence="2" id="KW-0805">Transcription regulation</keyword>
<dbReference type="Gene3D" id="1.10.10.10">
    <property type="entry name" value="Winged helix-like DNA-binding domain superfamily/Winged helix DNA-binding domain"/>
    <property type="match status" value="1"/>
</dbReference>
<evidence type="ECO:0000256" key="4">
    <source>
        <dbReference type="ARBA" id="ARBA00023163"/>
    </source>
</evidence>
<dbReference type="InterPro" id="IPR000847">
    <property type="entry name" value="LysR_HTH_N"/>
</dbReference>
<gene>
    <name evidence="5" type="ORF">A8145_30435</name>
</gene>
<dbReference type="GO" id="GO:0006351">
    <property type="term" value="P:DNA-templated transcription"/>
    <property type="evidence" value="ECO:0007669"/>
    <property type="project" value="TreeGrafter"/>
</dbReference>
<accession>A0A6M7U2B4</accession>
<sequence length="299" mass="32667">MDRRDIADLLVFQAIVEAGSFTRAASVMGRAQSGLSQTISALEARLGVPLLARSTRSVRPTEAGRRLLDRITPSLRQIESGLLELQDSRDQPSGTLRLTVMEYPARAILVPALSEFLASHPGVRVDIHVSDRFVDIVQGGFDAGIRFGAHLEKDMVAVPLGPDVSAAIVAAPAYFRRKGRPVRLEDLAAHGCINFRTASHGDVYRWMFRDGARTVDVPVEGAVIVNDAPVMIEAALAGLGLAYIFEPHVAGHLASGRLETCLETFCPVWSGYHLYYPSRHQKSAALAALVEHLRYRRHA</sequence>
<dbReference type="PANTHER" id="PTHR30537">
    <property type="entry name" value="HTH-TYPE TRANSCRIPTIONAL REGULATOR"/>
    <property type="match status" value="1"/>
</dbReference>
<dbReference type="CDD" id="cd08474">
    <property type="entry name" value="PBP2_CrgA_like_5"/>
    <property type="match status" value="1"/>
</dbReference>
<dbReference type="InterPro" id="IPR036388">
    <property type="entry name" value="WH-like_DNA-bd_sf"/>
</dbReference>
<evidence type="ECO:0000256" key="1">
    <source>
        <dbReference type="ARBA" id="ARBA00009437"/>
    </source>
</evidence>
<evidence type="ECO:0000256" key="3">
    <source>
        <dbReference type="ARBA" id="ARBA00023125"/>
    </source>
</evidence>
<dbReference type="PRINTS" id="PR00039">
    <property type="entry name" value="HTHLYSR"/>
</dbReference>
<comment type="caution">
    <text evidence="5">The sequence shown here is derived from an EMBL/GenBank/DDBJ whole genome shotgun (WGS) entry which is preliminary data.</text>
</comment>
<dbReference type="GO" id="GO:0043565">
    <property type="term" value="F:sequence-specific DNA binding"/>
    <property type="evidence" value="ECO:0007669"/>
    <property type="project" value="TreeGrafter"/>
</dbReference>
<dbReference type="SUPFAM" id="SSF53850">
    <property type="entry name" value="Periplasmic binding protein-like II"/>
    <property type="match status" value="1"/>
</dbReference>
<dbReference type="Gene3D" id="3.40.190.290">
    <property type="match status" value="1"/>
</dbReference>
<dbReference type="FunFam" id="1.10.10.10:FF:000001">
    <property type="entry name" value="LysR family transcriptional regulator"/>
    <property type="match status" value="1"/>
</dbReference>
<evidence type="ECO:0000313" key="5">
    <source>
        <dbReference type="EMBL" id="OBQ66733.1"/>
    </source>
</evidence>
<comment type="similarity">
    <text evidence="1">Belongs to the LysR transcriptional regulatory family.</text>
</comment>
<proteinExistence type="inferred from homology"/>
<keyword evidence="4" id="KW-0804">Transcription</keyword>
<dbReference type="PANTHER" id="PTHR30537:SF1">
    <property type="entry name" value="HTH-TYPE TRANSCRIPTIONAL REGULATOR PGRR"/>
    <property type="match status" value="1"/>
</dbReference>
<reference evidence="5 6" key="1">
    <citation type="submission" date="2016-05" db="EMBL/GenBank/DDBJ databases">
        <authorList>
            <person name="Ramsay J.P."/>
        </authorList>
    </citation>
    <scope>NUCLEOTIDE SEQUENCE [LARGE SCALE GENOMIC DNA]</scope>
    <source>
        <strain evidence="5 6">NZP2042</strain>
    </source>
</reference>
<dbReference type="InterPro" id="IPR005119">
    <property type="entry name" value="LysR_subst-bd"/>
</dbReference>